<sequence length="169" mass="18829">MGGPVIRQAAEADVPSLVRALDQAAYFTERLRLQGEGHGRLLVAWDADVPVGDVYVWLGAPEEPELRARLTDVGLITHLEVAPRRRNRRIGSALLDAAERAIWDEGRKLAVLGVGLDNEHAAGLYLRRGYVEWEHGLLSTTRVEYRPDGSREIRPEVCRVMVKPLHLGP</sequence>
<feature type="domain" description="N-acetyltransferase" evidence="3">
    <location>
        <begin position="4"/>
        <end position="166"/>
    </location>
</feature>
<keyword evidence="5" id="KW-1185">Reference proteome</keyword>
<dbReference type="RefSeq" id="WP_210157544.1">
    <property type="nucleotide sequence ID" value="NZ_JAFCNB010000011.1"/>
</dbReference>
<keyword evidence="2" id="KW-0012">Acyltransferase</keyword>
<dbReference type="GO" id="GO:0016747">
    <property type="term" value="F:acyltransferase activity, transferring groups other than amino-acyl groups"/>
    <property type="evidence" value="ECO:0007669"/>
    <property type="project" value="InterPro"/>
</dbReference>
<dbReference type="InterPro" id="IPR016181">
    <property type="entry name" value="Acyl_CoA_acyltransferase"/>
</dbReference>
<evidence type="ECO:0000313" key="5">
    <source>
        <dbReference type="Proteomes" id="UP000674234"/>
    </source>
</evidence>
<dbReference type="InterPro" id="IPR050832">
    <property type="entry name" value="Bact_Acetyltransf"/>
</dbReference>
<evidence type="ECO:0000256" key="2">
    <source>
        <dbReference type="ARBA" id="ARBA00023315"/>
    </source>
</evidence>
<evidence type="ECO:0000256" key="1">
    <source>
        <dbReference type="ARBA" id="ARBA00022679"/>
    </source>
</evidence>
<organism evidence="4 5">
    <name type="scientific">Microbispora oryzae</name>
    <dbReference type="NCBI Taxonomy" id="2806554"/>
    <lineage>
        <taxon>Bacteria</taxon>
        <taxon>Bacillati</taxon>
        <taxon>Actinomycetota</taxon>
        <taxon>Actinomycetes</taxon>
        <taxon>Streptosporangiales</taxon>
        <taxon>Streptosporangiaceae</taxon>
        <taxon>Microbispora</taxon>
    </lineage>
</organism>
<evidence type="ECO:0000259" key="3">
    <source>
        <dbReference type="PROSITE" id="PS51186"/>
    </source>
</evidence>
<protein>
    <submittedName>
        <fullName evidence="4">GNAT family N-acetyltransferase</fullName>
    </submittedName>
</protein>
<comment type="caution">
    <text evidence="4">The sequence shown here is derived from an EMBL/GenBank/DDBJ whole genome shotgun (WGS) entry which is preliminary data.</text>
</comment>
<dbReference type="SUPFAM" id="SSF55729">
    <property type="entry name" value="Acyl-CoA N-acyltransferases (Nat)"/>
    <property type="match status" value="1"/>
</dbReference>
<accession>A0A940WJT1</accession>
<dbReference type="CDD" id="cd04301">
    <property type="entry name" value="NAT_SF"/>
    <property type="match status" value="1"/>
</dbReference>
<dbReference type="AlphaFoldDB" id="A0A940WJT1"/>
<reference evidence="4" key="1">
    <citation type="submission" date="2021-02" db="EMBL/GenBank/DDBJ databases">
        <title>Draft genome sequence of Microbispora sp. RL4-1S isolated from rice leaves in Thailand.</title>
        <authorList>
            <person name="Muangham S."/>
            <person name="Duangmal K."/>
        </authorList>
    </citation>
    <scope>NUCLEOTIDE SEQUENCE</scope>
    <source>
        <strain evidence="4">RL4-1S</strain>
    </source>
</reference>
<evidence type="ECO:0000313" key="4">
    <source>
        <dbReference type="EMBL" id="MBP2706268.1"/>
    </source>
</evidence>
<name>A0A940WJT1_9ACTN</name>
<dbReference type="Gene3D" id="3.40.630.30">
    <property type="match status" value="1"/>
</dbReference>
<dbReference type="Proteomes" id="UP000674234">
    <property type="component" value="Unassembled WGS sequence"/>
</dbReference>
<dbReference type="EMBL" id="JAFCNB010000011">
    <property type="protein sequence ID" value="MBP2706268.1"/>
    <property type="molecule type" value="Genomic_DNA"/>
</dbReference>
<dbReference type="Pfam" id="PF00583">
    <property type="entry name" value="Acetyltransf_1"/>
    <property type="match status" value="1"/>
</dbReference>
<dbReference type="PROSITE" id="PS51186">
    <property type="entry name" value="GNAT"/>
    <property type="match status" value="1"/>
</dbReference>
<gene>
    <name evidence="4" type="ORF">JOL79_20875</name>
</gene>
<proteinExistence type="predicted"/>
<dbReference type="InterPro" id="IPR000182">
    <property type="entry name" value="GNAT_dom"/>
</dbReference>
<dbReference type="PANTHER" id="PTHR43877">
    <property type="entry name" value="AMINOALKYLPHOSPHONATE N-ACETYLTRANSFERASE-RELATED-RELATED"/>
    <property type="match status" value="1"/>
</dbReference>
<keyword evidence="1" id="KW-0808">Transferase</keyword>